<keyword evidence="4 8" id="KW-0406">Ion transport</keyword>
<dbReference type="InterPro" id="IPR000711">
    <property type="entry name" value="ATPase_OSCP/dsu"/>
</dbReference>
<dbReference type="NCBIfam" id="TIGR01145">
    <property type="entry name" value="ATP_synt_delta"/>
    <property type="match status" value="1"/>
</dbReference>
<comment type="similarity">
    <text evidence="8">Belongs to the ATPase delta chain family.</text>
</comment>
<proteinExistence type="inferred from homology"/>
<dbReference type="PANTHER" id="PTHR11910">
    <property type="entry name" value="ATP SYNTHASE DELTA CHAIN"/>
    <property type="match status" value="1"/>
</dbReference>
<keyword evidence="2 8" id="KW-0813">Transport</keyword>
<dbReference type="PRINTS" id="PR00125">
    <property type="entry name" value="ATPASEDELTA"/>
</dbReference>
<dbReference type="STRING" id="1359163.NLO413_0687"/>
<protein>
    <recommendedName>
        <fullName evidence="8">ATP synthase subunit delta</fullName>
    </recommendedName>
    <alternativeName>
        <fullName evidence="8">ATP synthase F(1) sector subunit delta</fullName>
    </alternativeName>
    <alternativeName>
        <fullName evidence="8">F-type ATPase subunit delta</fullName>
        <shortName evidence="8">F-ATPase subunit delta</shortName>
    </alternativeName>
</protein>
<reference evidence="9 10" key="1">
    <citation type="submission" date="2015-02" db="EMBL/GenBank/DDBJ databases">
        <title>Genome Sequencing of Rickettsiales.</title>
        <authorList>
            <person name="Daugherty S.C."/>
            <person name="Su Q."/>
            <person name="Abolude K."/>
            <person name="Beier-Sexton M."/>
            <person name="Carlyon J.A."/>
            <person name="Carter R."/>
            <person name="Day N.P."/>
            <person name="Dumler S.J."/>
            <person name="Dyachenko V."/>
            <person name="Godinez A."/>
            <person name="Kurtti T.J."/>
            <person name="Lichay M."/>
            <person name="Mullins K.E."/>
            <person name="Ott S."/>
            <person name="Pappas-Brown V."/>
            <person name="Paris D.H."/>
            <person name="Patel P."/>
            <person name="Richards A.L."/>
            <person name="Sadzewicz L."/>
            <person name="Sears K."/>
            <person name="Seidman D."/>
            <person name="Sengamalay N."/>
            <person name="Stenos J."/>
            <person name="Tallon L.J."/>
            <person name="Vincent G."/>
            <person name="Fraser C.M."/>
            <person name="Munderloh U."/>
            <person name="Dunning-Hotopp J.C."/>
        </authorList>
    </citation>
    <scope>NUCLEOTIDE SEQUENCE [LARGE SCALE GENOMIC DNA]</scope>
    <source>
        <strain evidence="9 10">RAC413</strain>
    </source>
</reference>
<comment type="caution">
    <text evidence="9">The sequence shown here is derived from an EMBL/GenBank/DDBJ whole genome shotgun (WGS) entry which is preliminary data.</text>
</comment>
<keyword evidence="7 8" id="KW-0066">ATP synthesis</keyword>
<sequence>MCNDVKVITEVIKVDKVYSFLISPIVSVDDKSAVFNAVRDYLEKVLLDFLCVVMENRRFPLLLAIFEQFFVLVKQYKKRFDVEITSPYLLSKKEVSGIIDVLKTKYGTVENIINNVNPEILGGFIVRVGFNVIDVSLNNYLQNLSEISKITICSVG</sequence>
<keyword evidence="5 8" id="KW-0472">Membrane</keyword>
<evidence type="ECO:0000256" key="7">
    <source>
        <dbReference type="ARBA" id="ARBA00023310"/>
    </source>
</evidence>
<dbReference type="AlphaFoldDB" id="A0A0F3NNF4"/>
<evidence type="ECO:0000256" key="3">
    <source>
        <dbReference type="ARBA" id="ARBA00022781"/>
    </source>
</evidence>
<keyword evidence="10" id="KW-1185">Reference proteome</keyword>
<dbReference type="Proteomes" id="UP000033562">
    <property type="component" value="Unassembled WGS sequence"/>
</dbReference>
<dbReference type="Gene3D" id="1.10.520.20">
    <property type="entry name" value="N-terminal domain of the delta subunit of the F1F0-ATP synthase"/>
    <property type="match status" value="1"/>
</dbReference>
<keyword evidence="3 8" id="KW-0375">Hydrogen ion transport</keyword>
<dbReference type="Pfam" id="PF00213">
    <property type="entry name" value="OSCP"/>
    <property type="match status" value="1"/>
</dbReference>
<dbReference type="GO" id="GO:0046933">
    <property type="term" value="F:proton-transporting ATP synthase activity, rotational mechanism"/>
    <property type="evidence" value="ECO:0007669"/>
    <property type="project" value="UniProtKB-UniRule"/>
</dbReference>
<evidence type="ECO:0000256" key="6">
    <source>
        <dbReference type="ARBA" id="ARBA00023196"/>
    </source>
</evidence>
<gene>
    <name evidence="8 9" type="primary">atpH</name>
    <name evidence="9" type="ORF">NLO413_0687</name>
</gene>
<organism evidence="9 10">
    <name type="scientific">Candidatus Neoehrlichia procyonis str. RAC413</name>
    <dbReference type="NCBI Taxonomy" id="1359163"/>
    <lineage>
        <taxon>Bacteria</taxon>
        <taxon>Pseudomonadati</taxon>
        <taxon>Pseudomonadota</taxon>
        <taxon>Alphaproteobacteria</taxon>
        <taxon>Rickettsiales</taxon>
        <taxon>Anaplasmataceae</taxon>
        <taxon>Candidatus Neoehrlichia</taxon>
    </lineage>
</organism>
<evidence type="ECO:0000256" key="2">
    <source>
        <dbReference type="ARBA" id="ARBA00022448"/>
    </source>
</evidence>
<evidence type="ECO:0000256" key="5">
    <source>
        <dbReference type="ARBA" id="ARBA00023136"/>
    </source>
</evidence>
<comment type="function">
    <text evidence="8">F(1)F(0) ATP synthase produces ATP from ADP in the presence of a proton or sodium gradient. F-type ATPases consist of two structural domains, F(1) containing the extramembraneous catalytic core and F(0) containing the membrane proton channel, linked together by a central stalk and a peripheral stalk. During catalysis, ATP synthesis in the catalytic domain of F(1) is coupled via a rotary mechanism of the central stalk subunits to proton translocation.</text>
</comment>
<evidence type="ECO:0000256" key="4">
    <source>
        <dbReference type="ARBA" id="ARBA00023065"/>
    </source>
</evidence>
<dbReference type="SUPFAM" id="SSF47928">
    <property type="entry name" value="N-terminal domain of the delta subunit of the F1F0-ATP synthase"/>
    <property type="match status" value="1"/>
</dbReference>
<keyword evidence="9" id="KW-0378">Hydrolase</keyword>
<dbReference type="EMBL" id="LANX01000001">
    <property type="protein sequence ID" value="KJV69301.1"/>
    <property type="molecule type" value="Genomic_DNA"/>
</dbReference>
<dbReference type="HAMAP" id="MF_01416">
    <property type="entry name" value="ATP_synth_delta_bact"/>
    <property type="match status" value="1"/>
</dbReference>
<comment type="function">
    <text evidence="8">This protein is part of the stalk that links CF(0) to CF(1). It either transmits conformational changes from CF(0) to CF(1) or is implicated in proton conduction.</text>
</comment>
<evidence type="ECO:0000256" key="1">
    <source>
        <dbReference type="ARBA" id="ARBA00004370"/>
    </source>
</evidence>
<evidence type="ECO:0000256" key="8">
    <source>
        <dbReference type="HAMAP-Rule" id="MF_01416"/>
    </source>
</evidence>
<dbReference type="GO" id="GO:0005886">
    <property type="term" value="C:plasma membrane"/>
    <property type="evidence" value="ECO:0007669"/>
    <property type="project" value="UniProtKB-SubCell"/>
</dbReference>
<comment type="subcellular location">
    <subcellularLocation>
        <location evidence="8">Cell membrane</location>
        <topology evidence="8">Peripheral membrane protein</topology>
    </subcellularLocation>
    <subcellularLocation>
        <location evidence="1">Membrane</location>
    </subcellularLocation>
</comment>
<accession>A0A0F3NNF4</accession>
<name>A0A0F3NNF4_9RICK</name>
<keyword evidence="8" id="KW-1003">Cell membrane</keyword>
<keyword evidence="6 8" id="KW-0139">CF(1)</keyword>
<dbReference type="GO" id="GO:0045259">
    <property type="term" value="C:proton-transporting ATP synthase complex"/>
    <property type="evidence" value="ECO:0007669"/>
    <property type="project" value="UniProtKB-KW"/>
</dbReference>
<dbReference type="GO" id="GO:0016787">
    <property type="term" value="F:hydrolase activity"/>
    <property type="evidence" value="ECO:0007669"/>
    <property type="project" value="UniProtKB-KW"/>
</dbReference>
<evidence type="ECO:0000313" key="9">
    <source>
        <dbReference type="EMBL" id="KJV69301.1"/>
    </source>
</evidence>
<evidence type="ECO:0000313" key="10">
    <source>
        <dbReference type="Proteomes" id="UP000033562"/>
    </source>
</evidence>
<dbReference type="InterPro" id="IPR026015">
    <property type="entry name" value="ATP_synth_OSCP/delta_N_sf"/>
</dbReference>